<dbReference type="Proteomes" id="UP000232323">
    <property type="component" value="Unassembled WGS sequence"/>
</dbReference>
<evidence type="ECO:0000313" key="2">
    <source>
        <dbReference type="Proteomes" id="UP000232323"/>
    </source>
</evidence>
<reference evidence="1 2" key="1">
    <citation type="submission" date="2017-08" db="EMBL/GenBank/DDBJ databases">
        <title>Acidophilic green algal genome provides insights into adaptation to an acidic environment.</title>
        <authorList>
            <person name="Hirooka S."/>
            <person name="Hirose Y."/>
            <person name="Kanesaki Y."/>
            <person name="Higuchi S."/>
            <person name="Fujiwara T."/>
            <person name="Onuma R."/>
            <person name="Era A."/>
            <person name="Ohbayashi R."/>
            <person name="Uzuka A."/>
            <person name="Nozaki H."/>
            <person name="Yoshikawa H."/>
            <person name="Miyagishima S.Y."/>
        </authorList>
    </citation>
    <scope>NUCLEOTIDE SEQUENCE [LARGE SCALE GENOMIC DNA]</scope>
    <source>
        <strain evidence="1 2">NIES-2499</strain>
    </source>
</reference>
<comment type="caution">
    <text evidence="1">The sequence shown here is derived from an EMBL/GenBank/DDBJ whole genome shotgun (WGS) entry which is preliminary data.</text>
</comment>
<keyword evidence="2" id="KW-1185">Reference proteome</keyword>
<accession>A0A250X364</accession>
<dbReference type="AlphaFoldDB" id="A0A250X364"/>
<gene>
    <name evidence="1" type="ORF">CEUSTIGMA_g4656.t1</name>
</gene>
<evidence type="ECO:0000313" key="1">
    <source>
        <dbReference type="EMBL" id="GAX77210.1"/>
    </source>
</evidence>
<name>A0A250X364_9CHLO</name>
<organism evidence="1 2">
    <name type="scientific">Chlamydomonas eustigma</name>
    <dbReference type="NCBI Taxonomy" id="1157962"/>
    <lineage>
        <taxon>Eukaryota</taxon>
        <taxon>Viridiplantae</taxon>
        <taxon>Chlorophyta</taxon>
        <taxon>core chlorophytes</taxon>
        <taxon>Chlorophyceae</taxon>
        <taxon>CS clade</taxon>
        <taxon>Chlamydomonadales</taxon>
        <taxon>Chlamydomonadaceae</taxon>
        <taxon>Chlamydomonas</taxon>
    </lineage>
</organism>
<sequence length="138" mass="15764">MCSRLPVFGTRHLPRIQRASVCGGHVVWPKHIIMYLLTQQVPPKLIIMYLLTQQVQLRLIIMYLLTQQVQLRHIIMYLFKSDAVQLQLLLNSAGPKYFNLVSDLLQNTRIRYENDTLLEEGTGDNKVRGGAEGKATGC</sequence>
<protein>
    <submittedName>
        <fullName evidence="1">Uncharacterized protein</fullName>
    </submittedName>
</protein>
<dbReference type="EMBL" id="BEGY01000023">
    <property type="protein sequence ID" value="GAX77210.1"/>
    <property type="molecule type" value="Genomic_DNA"/>
</dbReference>
<proteinExistence type="predicted"/>